<dbReference type="InterPro" id="IPR029056">
    <property type="entry name" value="Ribokinase-like"/>
</dbReference>
<evidence type="ECO:0000256" key="5">
    <source>
        <dbReference type="ARBA" id="ARBA00022840"/>
    </source>
</evidence>
<evidence type="ECO:0000313" key="8">
    <source>
        <dbReference type="Proteomes" id="UP000676325"/>
    </source>
</evidence>
<dbReference type="Pfam" id="PF00294">
    <property type="entry name" value="PfkB"/>
    <property type="match status" value="1"/>
</dbReference>
<keyword evidence="4 7" id="KW-0418">Kinase</keyword>
<dbReference type="SUPFAM" id="SSF53613">
    <property type="entry name" value="Ribokinase-like"/>
    <property type="match status" value="1"/>
</dbReference>
<dbReference type="Proteomes" id="UP000676325">
    <property type="component" value="Unassembled WGS sequence"/>
</dbReference>
<name>A0A941EH08_9ACTN</name>
<evidence type="ECO:0000256" key="3">
    <source>
        <dbReference type="ARBA" id="ARBA00022741"/>
    </source>
</evidence>
<keyword evidence="8" id="KW-1185">Reference proteome</keyword>
<dbReference type="RefSeq" id="WP_212521626.1">
    <property type="nucleotide sequence ID" value="NZ_JAGSOH010000136.1"/>
</dbReference>
<comment type="caution">
    <text evidence="7">The sequence shown here is derived from an EMBL/GenBank/DDBJ whole genome shotgun (WGS) entry which is preliminary data.</text>
</comment>
<evidence type="ECO:0000256" key="4">
    <source>
        <dbReference type="ARBA" id="ARBA00022777"/>
    </source>
</evidence>
<protein>
    <submittedName>
        <fullName evidence="7">Carbohydrate kinase</fullName>
    </submittedName>
</protein>
<dbReference type="InterPro" id="IPR002173">
    <property type="entry name" value="Carboh/pur_kinase_PfkB_CS"/>
</dbReference>
<reference evidence="7" key="1">
    <citation type="submission" date="2021-04" db="EMBL/GenBank/DDBJ databases">
        <title>Genome based classification of Actinospica acidithermotolerans sp. nov., an actinobacterium isolated from an Indonesian hot spring.</title>
        <authorList>
            <person name="Kusuma A.B."/>
            <person name="Putra K.E."/>
            <person name="Nafisah S."/>
            <person name="Loh J."/>
            <person name="Nouioui I."/>
            <person name="Goodfellow M."/>
        </authorList>
    </citation>
    <scope>NUCLEOTIDE SEQUENCE</scope>
    <source>
        <strain evidence="7">MGRD01-02</strain>
    </source>
</reference>
<dbReference type="Gene3D" id="3.40.1190.20">
    <property type="match status" value="1"/>
</dbReference>
<organism evidence="7 8">
    <name type="scientific">Actinospica acidithermotolerans</name>
    <dbReference type="NCBI Taxonomy" id="2828514"/>
    <lineage>
        <taxon>Bacteria</taxon>
        <taxon>Bacillati</taxon>
        <taxon>Actinomycetota</taxon>
        <taxon>Actinomycetes</taxon>
        <taxon>Catenulisporales</taxon>
        <taxon>Actinospicaceae</taxon>
        <taxon>Actinospica</taxon>
    </lineage>
</organism>
<feature type="domain" description="Carbohydrate kinase PfkB" evidence="6">
    <location>
        <begin position="1"/>
        <end position="279"/>
    </location>
</feature>
<dbReference type="InterPro" id="IPR011611">
    <property type="entry name" value="PfkB_dom"/>
</dbReference>
<keyword evidence="3" id="KW-0547">Nucleotide-binding</keyword>
<dbReference type="GO" id="GO:0005524">
    <property type="term" value="F:ATP binding"/>
    <property type="evidence" value="ECO:0007669"/>
    <property type="project" value="UniProtKB-KW"/>
</dbReference>
<sequence length="323" mass="33856">MSSIAVLGEALIDLRVLDGAKPRAEGRPAAHSYTAQPGGSPFNVAIGLARLGHRAQFVGRFAQDALGGILRRHAEQSGLALDCSGRWPGPTPTALFDLDADGSARYDFYLGDTRESMFAASDADRIDPASLDAVHFGSVASWLPGTGESVLSAVARLRESGVFVSYDPNVRAMLTPDHAHTRRRIEDAVTRSDLVKASEEDLAWLYPGRAPSRIADDWLTLGAAAVVVTRGSEGADCYTARGSVHSAGERVEVVDTVGAGDAFMAGLLDGLAEAGALRRADLTELPGYPPAIQRVIDGACAHAAATCAVPGADPPWRASRVTA</sequence>
<dbReference type="CDD" id="cd01167">
    <property type="entry name" value="bac_FRK"/>
    <property type="match status" value="1"/>
</dbReference>
<dbReference type="AlphaFoldDB" id="A0A941EH08"/>
<dbReference type="EMBL" id="JAGSOH010000136">
    <property type="protein sequence ID" value="MBR7830500.1"/>
    <property type="molecule type" value="Genomic_DNA"/>
</dbReference>
<accession>A0A941EH08</accession>
<proteinExistence type="inferred from homology"/>
<evidence type="ECO:0000256" key="1">
    <source>
        <dbReference type="ARBA" id="ARBA00010688"/>
    </source>
</evidence>
<keyword evidence="2" id="KW-0808">Transferase</keyword>
<dbReference type="PANTHER" id="PTHR43085:SF1">
    <property type="entry name" value="PSEUDOURIDINE KINASE-RELATED"/>
    <property type="match status" value="1"/>
</dbReference>
<evidence type="ECO:0000313" key="7">
    <source>
        <dbReference type="EMBL" id="MBR7830500.1"/>
    </source>
</evidence>
<comment type="similarity">
    <text evidence="1">Belongs to the carbohydrate kinase PfkB family.</text>
</comment>
<dbReference type="GO" id="GO:0016301">
    <property type="term" value="F:kinase activity"/>
    <property type="evidence" value="ECO:0007669"/>
    <property type="project" value="UniProtKB-KW"/>
</dbReference>
<evidence type="ECO:0000259" key="6">
    <source>
        <dbReference type="Pfam" id="PF00294"/>
    </source>
</evidence>
<dbReference type="PANTHER" id="PTHR43085">
    <property type="entry name" value="HEXOKINASE FAMILY MEMBER"/>
    <property type="match status" value="1"/>
</dbReference>
<keyword evidence="5" id="KW-0067">ATP-binding</keyword>
<gene>
    <name evidence="7" type="ORF">KDK95_29635</name>
</gene>
<dbReference type="PROSITE" id="PS00584">
    <property type="entry name" value="PFKB_KINASES_2"/>
    <property type="match status" value="1"/>
</dbReference>
<dbReference type="InterPro" id="IPR050306">
    <property type="entry name" value="PfkB_Carbo_kinase"/>
</dbReference>
<evidence type="ECO:0000256" key="2">
    <source>
        <dbReference type="ARBA" id="ARBA00022679"/>
    </source>
</evidence>